<dbReference type="KEGG" id="sur:STAUR_6224"/>
<dbReference type="HOGENOM" id="CLU_2620356_0_0_7"/>
<evidence type="ECO:0000313" key="2">
    <source>
        <dbReference type="EMBL" id="ADO73981.1"/>
    </source>
</evidence>
<dbReference type="AlphaFoldDB" id="E3FFQ8"/>
<dbReference type="Proteomes" id="UP000001351">
    <property type="component" value="Chromosome"/>
</dbReference>
<evidence type="ECO:0000256" key="1">
    <source>
        <dbReference type="SAM" id="MobiDB-lite"/>
    </source>
</evidence>
<accession>E3FFQ8</accession>
<name>E3FFQ8_STIAD</name>
<feature type="compositionally biased region" description="Basic and acidic residues" evidence="1">
    <location>
        <begin position="38"/>
        <end position="49"/>
    </location>
</feature>
<evidence type="ECO:0000313" key="3">
    <source>
        <dbReference type="Proteomes" id="UP000001351"/>
    </source>
</evidence>
<gene>
    <name evidence="2" type="ordered locus">STAUR_6224</name>
</gene>
<dbReference type="RefSeq" id="WP_013377194.1">
    <property type="nucleotide sequence ID" value="NC_014623.1"/>
</dbReference>
<reference evidence="2 3" key="1">
    <citation type="journal article" date="2011" name="Mol. Biol. Evol.">
        <title>Comparative genomic analysis of fruiting body formation in Myxococcales.</title>
        <authorList>
            <person name="Huntley S."/>
            <person name="Hamann N."/>
            <person name="Wegener-Feldbrugge S."/>
            <person name="Treuner-Lange A."/>
            <person name="Kube M."/>
            <person name="Reinhardt R."/>
            <person name="Klages S."/>
            <person name="Muller R."/>
            <person name="Ronning C.M."/>
            <person name="Nierman W.C."/>
            <person name="Sogaard-Andersen L."/>
        </authorList>
    </citation>
    <scope>NUCLEOTIDE SEQUENCE [LARGE SCALE GENOMIC DNA]</scope>
    <source>
        <strain evidence="2 3">DW4/3-1</strain>
    </source>
</reference>
<sequence>MDWCGCPWGDSTSLQKPVEASFQNAGSTGSCDGSNGGKEARTPEGEPEARQACFPQEVAALTGPLANGSSQTTSQNTL</sequence>
<dbReference type="EMBL" id="CP002271">
    <property type="protein sequence ID" value="ADO73981.1"/>
    <property type="molecule type" value="Genomic_DNA"/>
</dbReference>
<feature type="region of interest" description="Disordered" evidence="1">
    <location>
        <begin position="21"/>
        <end position="49"/>
    </location>
</feature>
<protein>
    <submittedName>
        <fullName evidence="2">Uncharacterized protein</fullName>
    </submittedName>
</protein>
<feature type="compositionally biased region" description="Polar residues" evidence="1">
    <location>
        <begin position="21"/>
        <end position="33"/>
    </location>
</feature>
<proteinExistence type="predicted"/>
<keyword evidence="3" id="KW-1185">Reference proteome</keyword>
<organism evidence="2 3">
    <name type="scientific">Stigmatella aurantiaca (strain DW4/3-1)</name>
    <dbReference type="NCBI Taxonomy" id="378806"/>
    <lineage>
        <taxon>Bacteria</taxon>
        <taxon>Pseudomonadati</taxon>
        <taxon>Myxococcota</taxon>
        <taxon>Myxococcia</taxon>
        <taxon>Myxococcales</taxon>
        <taxon>Cystobacterineae</taxon>
        <taxon>Archangiaceae</taxon>
        <taxon>Stigmatella</taxon>
    </lineage>
</organism>